<feature type="transmembrane region" description="Helical" evidence="2">
    <location>
        <begin position="51"/>
        <end position="77"/>
    </location>
</feature>
<organism evidence="4 5">
    <name type="scientific">Aspergillus vadensis (strain CBS 113365 / IMI 142717 / IBT 24658)</name>
    <dbReference type="NCBI Taxonomy" id="1448311"/>
    <lineage>
        <taxon>Eukaryota</taxon>
        <taxon>Fungi</taxon>
        <taxon>Dikarya</taxon>
        <taxon>Ascomycota</taxon>
        <taxon>Pezizomycotina</taxon>
        <taxon>Eurotiomycetes</taxon>
        <taxon>Eurotiomycetidae</taxon>
        <taxon>Eurotiales</taxon>
        <taxon>Aspergillaceae</taxon>
        <taxon>Aspergillus</taxon>
        <taxon>Aspergillus subgen. Circumdati</taxon>
    </lineage>
</organism>
<keyword evidence="2" id="KW-0472">Membrane</keyword>
<feature type="transmembrane region" description="Helical" evidence="2">
    <location>
        <begin position="469"/>
        <end position="490"/>
    </location>
</feature>
<name>A0A319BLU6_ASPVC</name>
<keyword evidence="2" id="KW-1133">Transmembrane helix</keyword>
<gene>
    <name evidence="4" type="ORF">BO88DRAFT_476413</name>
</gene>
<feature type="transmembrane region" description="Helical" evidence="2">
    <location>
        <begin position="638"/>
        <end position="657"/>
    </location>
</feature>
<evidence type="ECO:0000313" key="5">
    <source>
        <dbReference type="Proteomes" id="UP000248405"/>
    </source>
</evidence>
<dbReference type="InterPro" id="IPR046623">
    <property type="entry name" value="DUF6536"/>
</dbReference>
<dbReference type="GeneID" id="37216521"/>
<dbReference type="EMBL" id="KZ821617">
    <property type="protein sequence ID" value="PYH72030.1"/>
    <property type="molecule type" value="Genomic_DNA"/>
</dbReference>
<evidence type="ECO:0000259" key="3">
    <source>
        <dbReference type="Pfam" id="PF20163"/>
    </source>
</evidence>
<proteinExistence type="predicted"/>
<feature type="domain" description="DUF6536" evidence="3">
    <location>
        <begin position="51"/>
        <end position="207"/>
    </location>
</feature>
<dbReference type="OrthoDB" id="5429634at2759"/>
<feature type="transmembrane region" description="Helical" evidence="2">
    <location>
        <begin position="169"/>
        <end position="185"/>
    </location>
</feature>
<feature type="region of interest" description="Disordered" evidence="1">
    <location>
        <begin position="1"/>
        <end position="20"/>
    </location>
</feature>
<dbReference type="RefSeq" id="XP_025565824.1">
    <property type="nucleotide sequence ID" value="XM_025711929.1"/>
</dbReference>
<dbReference type="PANTHER" id="PTHR35395">
    <property type="entry name" value="DUF6536 DOMAIN-CONTAINING PROTEIN"/>
    <property type="match status" value="1"/>
</dbReference>
<evidence type="ECO:0000256" key="1">
    <source>
        <dbReference type="SAM" id="MobiDB-lite"/>
    </source>
</evidence>
<accession>A0A319BLU6</accession>
<dbReference type="Proteomes" id="UP000248405">
    <property type="component" value="Unassembled WGS sequence"/>
</dbReference>
<dbReference type="Pfam" id="PF20163">
    <property type="entry name" value="DUF6536"/>
    <property type="match status" value="1"/>
</dbReference>
<feature type="transmembrane region" description="Helical" evidence="2">
    <location>
        <begin position="538"/>
        <end position="561"/>
    </location>
</feature>
<keyword evidence="2" id="KW-0812">Transmembrane</keyword>
<sequence>MRIKTLWNGHDPANNDAESSEEAWKWPVRAKYATLLSSRTSSSAAHPDEEWIHGVLLGTWAAGGISVLNILLALIAIGISYSQSANSHGFLSTELYNGNCTLSSRWATGIHVVINVLSTTLLEASNYAMQCVSGPSRTDVDKAHRKRRWLDIGVMSFRNFRAMSIKRKLLWLVLLLSSVPIHMIYNSVVFSSISALDYGTMLVPDDLTPTESLVGAGGRSAFVKAIGSTPELIQTEIFNGTFQNLSNAECVKKYDVEYNTHLGTLILVAERQYFGNASSLQWSYSSVYDYVKNVGESNVEKLVDEGKWTAEGLEWTKRTISVNTPEIPISYCMEKTMTQRCRLLFSPSIALAVILFNLTKVVCMYLTAKTDRSEIFLRVGDAISSFLAHPDPTTKGRCLMSRADMDRGPHRWEPSPRWKQFIQKRIRRDPENQADIPMENRRILEQANSSETSPRMLPRRKRWFRAASLRRWASMVFMFAVCFFISYLIYFDLIIEGDGWSLSEQWSLGFGSANSQTNIRFSGNNMIALVLLSNTPQLVFSIIYFTTNSLLSCMLVTAEYNDYAVDRKPLRVSWPRGQQRSTYYLALPYRYSIPLFIMSVALHWLLSESFFYVNITVYDVFGHEDTNSSIKGCGFSPIAIFIITILEGVSFFSLLALGMKKFRSRMPIAAHCSAAISAACHPPQGDDDAGLKAVAWGEVDCTDQFVQVDLDTGVDTRSMVEAGGGSVGGQGEGYAHCTFTSFDVTMPVKGRFYS</sequence>
<keyword evidence="5" id="KW-1185">Reference proteome</keyword>
<feature type="transmembrane region" description="Helical" evidence="2">
    <location>
        <begin position="343"/>
        <end position="368"/>
    </location>
</feature>
<evidence type="ECO:0000256" key="2">
    <source>
        <dbReference type="SAM" id="Phobius"/>
    </source>
</evidence>
<protein>
    <recommendedName>
        <fullName evidence="3">DUF6536 domain-containing protein</fullName>
    </recommendedName>
</protein>
<evidence type="ECO:0000313" key="4">
    <source>
        <dbReference type="EMBL" id="PYH72030.1"/>
    </source>
</evidence>
<feature type="transmembrane region" description="Helical" evidence="2">
    <location>
        <begin position="582"/>
        <end position="606"/>
    </location>
</feature>
<dbReference type="AlphaFoldDB" id="A0A319BLU6"/>
<dbReference type="PANTHER" id="PTHR35395:SF1">
    <property type="entry name" value="DUF6536 DOMAIN-CONTAINING PROTEIN"/>
    <property type="match status" value="1"/>
</dbReference>
<reference evidence="4" key="1">
    <citation type="submission" date="2016-12" db="EMBL/GenBank/DDBJ databases">
        <title>The genomes of Aspergillus section Nigri reveals drivers in fungal speciation.</title>
        <authorList>
            <consortium name="DOE Joint Genome Institute"/>
            <person name="Vesth T.C."/>
            <person name="Nybo J."/>
            <person name="Theobald S."/>
            <person name="Brandl J."/>
            <person name="Frisvad J.C."/>
            <person name="Nielsen K.F."/>
            <person name="Lyhne E.K."/>
            <person name="Kogle M.E."/>
            <person name="Kuo A."/>
            <person name="Riley R."/>
            <person name="Clum A."/>
            <person name="Nolan M."/>
            <person name="Lipzen A."/>
            <person name="Salamov A."/>
            <person name="Henrissat B."/>
            <person name="Wiebenga A."/>
            <person name="De Vries R.P."/>
            <person name="Grigoriev I.V."/>
            <person name="Mortensen U.H."/>
            <person name="Andersen M.R."/>
            <person name="Baker S.E."/>
        </authorList>
    </citation>
    <scope>NUCLEOTIDE SEQUENCE [LARGE SCALE GENOMIC DNA]</scope>
    <source>
        <strain evidence="4">CBS 113365</strain>
    </source>
</reference>